<dbReference type="AlphaFoldDB" id="A0A6A4HXH3"/>
<proteinExistence type="predicted"/>
<protein>
    <submittedName>
        <fullName evidence="1">Uncharacterized protein</fullName>
    </submittedName>
</protein>
<organism evidence="1 2">
    <name type="scientific">Gymnopus androsaceus JB14</name>
    <dbReference type="NCBI Taxonomy" id="1447944"/>
    <lineage>
        <taxon>Eukaryota</taxon>
        <taxon>Fungi</taxon>
        <taxon>Dikarya</taxon>
        <taxon>Basidiomycota</taxon>
        <taxon>Agaricomycotina</taxon>
        <taxon>Agaricomycetes</taxon>
        <taxon>Agaricomycetidae</taxon>
        <taxon>Agaricales</taxon>
        <taxon>Marasmiineae</taxon>
        <taxon>Omphalotaceae</taxon>
        <taxon>Gymnopus</taxon>
    </lineage>
</organism>
<sequence>MLQPPSVMACNLSLLIQGIAGIAELGAERAETGRLKLRVEKYQETFLGTGKRVPLFETWVFMLQRATERSGDPTLLSQTPSSLEHSGTTLALAAPEALGALGALESSGEYPGLQCGPGIIELCFKALAASQWNAWCQEDNSDL</sequence>
<dbReference type="Proteomes" id="UP000799118">
    <property type="component" value="Unassembled WGS sequence"/>
</dbReference>
<dbReference type="EMBL" id="ML769430">
    <property type="protein sequence ID" value="KAE9402906.1"/>
    <property type="molecule type" value="Genomic_DNA"/>
</dbReference>
<evidence type="ECO:0000313" key="1">
    <source>
        <dbReference type="EMBL" id="KAE9402906.1"/>
    </source>
</evidence>
<keyword evidence="2" id="KW-1185">Reference proteome</keyword>
<reference evidence="1" key="1">
    <citation type="journal article" date="2019" name="Environ. Microbiol.">
        <title>Fungal ecological strategies reflected in gene transcription - a case study of two litter decomposers.</title>
        <authorList>
            <person name="Barbi F."/>
            <person name="Kohler A."/>
            <person name="Barry K."/>
            <person name="Baskaran P."/>
            <person name="Daum C."/>
            <person name="Fauchery L."/>
            <person name="Ihrmark K."/>
            <person name="Kuo A."/>
            <person name="LaButti K."/>
            <person name="Lipzen A."/>
            <person name="Morin E."/>
            <person name="Grigoriev I.V."/>
            <person name="Henrissat B."/>
            <person name="Lindahl B."/>
            <person name="Martin F."/>
        </authorList>
    </citation>
    <scope>NUCLEOTIDE SEQUENCE</scope>
    <source>
        <strain evidence="1">JB14</strain>
    </source>
</reference>
<accession>A0A6A4HXH3</accession>
<evidence type="ECO:0000313" key="2">
    <source>
        <dbReference type="Proteomes" id="UP000799118"/>
    </source>
</evidence>
<gene>
    <name evidence="1" type="ORF">BT96DRAFT_973998</name>
</gene>
<name>A0A6A4HXH3_9AGAR</name>